<evidence type="ECO:0000313" key="15">
    <source>
        <dbReference type="RefSeq" id="XP_026294153.2"/>
    </source>
</evidence>
<protein>
    <submittedName>
        <fullName evidence="15">Sodium channel protein Nach-like</fullName>
    </submittedName>
</protein>
<dbReference type="Pfam" id="PF00858">
    <property type="entry name" value="ASC"/>
    <property type="match status" value="1"/>
</dbReference>
<keyword evidence="11 12" id="KW-0407">Ion channel</keyword>
<dbReference type="OrthoDB" id="5874059at2759"/>
<dbReference type="GO" id="GO:0015280">
    <property type="term" value="F:ligand-gated sodium channel activity"/>
    <property type="evidence" value="ECO:0007669"/>
    <property type="project" value="TreeGrafter"/>
</dbReference>
<dbReference type="AlphaFoldDB" id="A0A6J1TLD3"/>
<evidence type="ECO:0000256" key="12">
    <source>
        <dbReference type="RuleBase" id="RU000679"/>
    </source>
</evidence>
<evidence type="ECO:0000256" key="2">
    <source>
        <dbReference type="ARBA" id="ARBA00007193"/>
    </source>
</evidence>
<evidence type="ECO:0000256" key="6">
    <source>
        <dbReference type="ARBA" id="ARBA00022989"/>
    </source>
</evidence>
<dbReference type="InterPro" id="IPR001873">
    <property type="entry name" value="ENaC"/>
</dbReference>
<evidence type="ECO:0000256" key="1">
    <source>
        <dbReference type="ARBA" id="ARBA00004141"/>
    </source>
</evidence>
<evidence type="ECO:0000256" key="7">
    <source>
        <dbReference type="ARBA" id="ARBA00023053"/>
    </source>
</evidence>
<evidence type="ECO:0000256" key="9">
    <source>
        <dbReference type="ARBA" id="ARBA00023136"/>
    </source>
</evidence>
<dbReference type="GeneID" id="113218148"/>
<reference evidence="15" key="1">
    <citation type="submission" date="2025-08" db="UniProtKB">
        <authorList>
            <consortium name="RefSeq"/>
        </authorList>
    </citation>
    <scope>IDENTIFICATION</scope>
    <source>
        <tissue evidence="15">Whole organism</tissue>
    </source>
</reference>
<dbReference type="Proteomes" id="UP000504606">
    <property type="component" value="Unplaced"/>
</dbReference>
<keyword evidence="10 12" id="KW-0739">Sodium transport</keyword>
<dbReference type="RefSeq" id="XP_026294153.2">
    <property type="nucleotide sequence ID" value="XM_026438368.2"/>
</dbReference>
<organism evidence="14 15">
    <name type="scientific">Frankliniella occidentalis</name>
    <name type="common">Western flower thrips</name>
    <name type="synonym">Euthrips occidentalis</name>
    <dbReference type="NCBI Taxonomy" id="133901"/>
    <lineage>
        <taxon>Eukaryota</taxon>
        <taxon>Metazoa</taxon>
        <taxon>Ecdysozoa</taxon>
        <taxon>Arthropoda</taxon>
        <taxon>Hexapoda</taxon>
        <taxon>Insecta</taxon>
        <taxon>Pterygota</taxon>
        <taxon>Neoptera</taxon>
        <taxon>Paraneoptera</taxon>
        <taxon>Thysanoptera</taxon>
        <taxon>Terebrantia</taxon>
        <taxon>Thripoidea</taxon>
        <taxon>Thripidae</taxon>
        <taxon>Frankliniella</taxon>
    </lineage>
</organism>
<sequence length="522" mass="58272">MDSQLPAKERGRGVRANLSRLWDDYVRHSTVHGVVYVGGVNCNTKERLVWAAALLLLVSGGYITCRHSLFGDHSFSTTTVITNDHLPVSMFAFPALSLCPLNKVRRTIGERLLLQQLGLPPAESPNATLRAQLTAVMRALSFLEMDQMTNIKPSLARASPLLHRLDGLNLTDFMLQVLPTCRQLFARCTWHDREEDCCDLLHLQQSDLGYCYSFNSLSAIRSKHCKTVKSHGNAIRTFEATMRFSASSRPECELRRTNSYGSGSALQVFLGELNDSDIVTYRMQRGLVVCPHQNIVLPSPSAGFVLPAREARQLELSMTIENTVVDREVLALPLKLRRCTRPGEGTSQLTGTYSADTCKLECKLKYIWNTCHCLPYMFAVMGSIAGLVMGVSMVSGVEALYYLLKTALVLAGPFLDLQGVQHRLQRLPVPRGLHWLHRLRLHRFNLIGRAKRLADGLVKGQWSRHLVLAILLLHNMATSTGGPPYNMEKNMSKKVKVRPPKNLPLACIVSLSQAVTSEYQHS</sequence>
<keyword evidence="7" id="KW-0915">Sodium</keyword>
<feature type="transmembrane region" description="Helical" evidence="13">
    <location>
        <begin position="373"/>
        <end position="393"/>
    </location>
</feature>
<evidence type="ECO:0000256" key="10">
    <source>
        <dbReference type="ARBA" id="ARBA00023201"/>
    </source>
</evidence>
<proteinExistence type="inferred from homology"/>
<keyword evidence="3 12" id="KW-0813">Transport</keyword>
<gene>
    <name evidence="15" type="primary">LOC113218148</name>
</gene>
<comment type="similarity">
    <text evidence="2 12">Belongs to the amiloride-sensitive sodium channel (TC 1.A.6) family.</text>
</comment>
<dbReference type="KEGG" id="foc:113218148"/>
<accession>A0A6J1TLD3</accession>
<keyword evidence="14" id="KW-1185">Reference proteome</keyword>
<dbReference type="PANTHER" id="PTHR11690:SF288">
    <property type="entry name" value="AMILORIDE-SENSITIVE NA+ CHANNEL-RELATED"/>
    <property type="match status" value="1"/>
</dbReference>
<evidence type="ECO:0000256" key="3">
    <source>
        <dbReference type="ARBA" id="ARBA00022448"/>
    </source>
</evidence>
<evidence type="ECO:0000256" key="4">
    <source>
        <dbReference type="ARBA" id="ARBA00022461"/>
    </source>
</evidence>
<keyword evidence="8 12" id="KW-0406">Ion transport</keyword>
<comment type="subcellular location">
    <subcellularLocation>
        <location evidence="1">Membrane</location>
        <topology evidence="1">Multi-pass membrane protein</topology>
    </subcellularLocation>
</comment>
<dbReference type="GO" id="GO:0005886">
    <property type="term" value="C:plasma membrane"/>
    <property type="evidence" value="ECO:0007669"/>
    <property type="project" value="TreeGrafter"/>
</dbReference>
<keyword evidence="6 13" id="KW-1133">Transmembrane helix</keyword>
<evidence type="ECO:0000256" key="5">
    <source>
        <dbReference type="ARBA" id="ARBA00022692"/>
    </source>
</evidence>
<evidence type="ECO:0000256" key="11">
    <source>
        <dbReference type="ARBA" id="ARBA00023303"/>
    </source>
</evidence>
<keyword evidence="9 13" id="KW-0472">Membrane</keyword>
<feature type="transmembrane region" description="Helical" evidence="13">
    <location>
        <begin position="48"/>
        <end position="65"/>
    </location>
</feature>
<name>A0A6J1TLD3_FRAOC</name>
<evidence type="ECO:0000313" key="14">
    <source>
        <dbReference type="Proteomes" id="UP000504606"/>
    </source>
</evidence>
<evidence type="ECO:0000256" key="13">
    <source>
        <dbReference type="SAM" id="Phobius"/>
    </source>
</evidence>
<keyword evidence="4 12" id="KW-0894">Sodium channel</keyword>
<evidence type="ECO:0000256" key="8">
    <source>
        <dbReference type="ARBA" id="ARBA00023065"/>
    </source>
</evidence>
<keyword evidence="5 12" id="KW-0812">Transmembrane</keyword>
<dbReference type="PANTHER" id="PTHR11690">
    <property type="entry name" value="AMILORIDE-SENSITIVE SODIUM CHANNEL-RELATED"/>
    <property type="match status" value="1"/>
</dbReference>